<reference evidence="2 3" key="1">
    <citation type="submission" date="2017-08" db="EMBL/GenBank/DDBJ databases">
        <title>Complete genome sequence of Mucilaginibacter sp. strain BJC16-A31.</title>
        <authorList>
            <consortium name="Henan University of Science and Technology"/>
            <person name="You X."/>
        </authorList>
    </citation>
    <scope>NUCLEOTIDE SEQUENCE [LARGE SCALE GENOMIC DNA]</scope>
    <source>
        <strain evidence="2 3">BJC16-A31</strain>
    </source>
</reference>
<name>A0A223P044_9SPHI</name>
<proteinExistence type="predicted"/>
<dbReference type="Pfam" id="PF12771">
    <property type="entry name" value="SusD-like_2"/>
    <property type="match status" value="1"/>
</dbReference>
<dbReference type="KEGG" id="muc:MuYL_3505"/>
<gene>
    <name evidence="2" type="ORF">MuYL_3505</name>
</gene>
<protein>
    <submittedName>
        <fullName evidence="2">Starch-binding associating with outer membrane</fullName>
    </submittedName>
</protein>
<keyword evidence="3" id="KW-1185">Reference proteome</keyword>
<dbReference type="AlphaFoldDB" id="A0A223P044"/>
<feature type="signal peptide" evidence="1">
    <location>
        <begin position="1"/>
        <end position="31"/>
    </location>
</feature>
<dbReference type="Gene3D" id="1.25.40.390">
    <property type="match status" value="1"/>
</dbReference>
<dbReference type="InterPro" id="IPR041662">
    <property type="entry name" value="SusD-like_2"/>
</dbReference>
<evidence type="ECO:0000313" key="2">
    <source>
        <dbReference type="EMBL" id="ASU35390.1"/>
    </source>
</evidence>
<sequence>MKGKIMKNLTYKILSFLFIAAVLTSCTKDFAKNNLNPDAVTAVDPGALLSDALVKTTDQDMQGRTNYCHSFMQYGYSSFWSGTTYVQSDDIGSRYWNNFYRPVLNNLEYVIPVLKPQANLASTYAAARIWRVYVYQKLTDFYGDIPYSEAGKALTQSIFTPKYDSQQTIYADFVTELRASITLLGSNSTQAVRGDQFYGGDATKWKKLAASMLLRVGMRMIKIDPTQAATLVKEAIADGVMTSNDDMPVLKHSVALPNGFNFLLNDGVEHFFLVKTLVDHMKDSSDPRLKYYGAIYDKQVSGGGVITSDNINDFAGYSFNASDPAATVRIRYDIFGTEATPFFDFPYAEVEFLQAEAILRGYTSGDAAAHYAAGVTAHMQSLSLLPTSPTITTDQITGYLAQNPLTGTAEQQIEQVNTEFWVSGFVFDADEVWANWRRTGYPALVPNPASVSQTIPRKMPYPQSEFSLNGANVNAAIANYGGSNTFNPKARVWWDK</sequence>
<dbReference type="PROSITE" id="PS51257">
    <property type="entry name" value="PROKAR_LIPOPROTEIN"/>
    <property type="match status" value="1"/>
</dbReference>
<dbReference type="InterPro" id="IPR011990">
    <property type="entry name" value="TPR-like_helical_dom_sf"/>
</dbReference>
<evidence type="ECO:0000313" key="3">
    <source>
        <dbReference type="Proteomes" id="UP000215002"/>
    </source>
</evidence>
<accession>A0A223P044</accession>
<organism evidence="2 3">
    <name type="scientific">Mucilaginibacter xinganensis</name>
    <dbReference type="NCBI Taxonomy" id="1234841"/>
    <lineage>
        <taxon>Bacteria</taxon>
        <taxon>Pseudomonadati</taxon>
        <taxon>Bacteroidota</taxon>
        <taxon>Sphingobacteriia</taxon>
        <taxon>Sphingobacteriales</taxon>
        <taxon>Sphingobacteriaceae</taxon>
        <taxon>Mucilaginibacter</taxon>
    </lineage>
</organism>
<dbReference type="SUPFAM" id="SSF48452">
    <property type="entry name" value="TPR-like"/>
    <property type="match status" value="1"/>
</dbReference>
<feature type="chain" id="PRO_5012465880" evidence="1">
    <location>
        <begin position="32"/>
        <end position="496"/>
    </location>
</feature>
<keyword evidence="1" id="KW-0732">Signal</keyword>
<dbReference type="EMBL" id="CP022743">
    <property type="protein sequence ID" value="ASU35390.1"/>
    <property type="molecule type" value="Genomic_DNA"/>
</dbReference>
<dbReference type="Proteomes" id="UP000215002">
    <property type="component" value="Chromosome"/>
</dbReference>
<evidence type="ECO:0000256" key="1">
    <source>
        <dbReference type="SAM" id="SignalP"/>
    </source>
</evidence>